<gene>
    <name evidence="2" type="ordered locus">Fbal_2223</name>
</gene>
<dbReference type="PANTHER" id="PTHR33747">
    <property type="entry name" value="UPF0225 PROTEIN SCO1677"/>
    <property type="match status" value="1"/>
</dbReference>
<dbReference type="Gene3D" id="3.10.450.50">
    <property type="match status" value="1"/>
</dbReference>
<dbReference type="AlphaFoldDB" id="E1SWE4"/>
<reference evidence="2 3" key="1">
    <citation type="journal article" date="2010" name="Stand. Genomic Sci.">
        <title>Complete genome sequence of Ferrimonas balearica type strain (PAT).</title>
        <authorList>
            <person name="Nolan M."/>
            <person name="Sikorski J."/>
            <person name="Davenport K."/>
            <person name="Lucas S."/>
            <person name="Glavina Del Rio T."/>
            <person name="Tice H."/>
            <person name="Cheng J."/>
            <person name="Goodwin L."/>
            <person name="Pitluck S."/>
            <person name="Liolios K."/>
            <person name="Ivanova N."/>
            <person name="Mavromatis K."/>
            <person name="Ovchinnikova G."/>
            <person name="Pati A."/>
            <person name="Chen A."/>
            <person name="Palaniappan K."/>
            <person name="Land M."/>
            <person name="Hauser L."/>
            <person name="Chang Y."/>
            <person name="Jeffries C."/>
            <person name="Tapia R."/>
            <person name="Brettin T."/>
            <person name="Detter J."/>
            <person name="Han C."/>
            <person name="Yasawong M."/>
            <person name="Rohde M."/>
            <person name="Tindall B."/>
            <person name="Goker M."/>
            <person name="Woyke T."/>
            <person name="Bristow J."/>
            <person name="Eisen J."/>
            <person name="Markowitz V."/>
            <person name="Hugenholtz P."/>
            <person name="Kyrpides N."/>
            <person name="Klenk H."/>
            <person name="Lapidus A."/>
        </authorList>
    </citation>
    <scope>NUCLEOTIDE SEQUENCE [LARGE SCALE GENOMIC DNA]</scope>
    <source>
        <strain evidence="3">DSM 9799 / CCM 4581 / KCTC 23876 / PAT</strain>
    </source>
</reference>
<dbReference type="KEGG" id="fbl:Fbal_2223"/>
<sequence>MTACPCGSQRLYAECCQPLHQGDALAATPEQLMRSRYSAYVLAVTDYLIATHHPDFRGDLSADDLAESCQQTQWQRLEIVNAPPHQGDKGEVEFKAWFRDGTALRALHERSRFVCQQGHWLYCDGDFNPVPSAGRNAACPCGSGKKFKRCCGA</sequence>
<accession>E1SWE4</accession>
<feature type="domain" description="YchJ-like middle NTF2-like" evidence="1">
    <location>
        <begin position="28"/>
        <end position="125"/>
    </location>
</feature>
<dbReference type="RefSeq" id="WP_013345732.1">
    <property type="nucleotide sequence ID" value="NC_014541.1"/>
</dbReference>
<dbReference type="Proteomes" id="UP000006683">
    <property type="component" value="Chromosome"/>
</dbReference>
<organism evidence="2 3">
    <name type="scientific">Ferrimonas balearica (strain DSM 9799 / CCM 4581 / KCTC 23876 / PAT)</name>
    <dbReference type="NCBI Taxonomy" id="550540"/>
    <lineage>
        <taxon>Bacteria</taxon>
        <taxon>Pseudomonadati</taxon>
        <taxon>Pseudomonadota</taxon>
        <taxon>Gammaproteobacteria</taxon>
        <taxon>Alteromonadales</taxon>
        <taxon>Ferrimonadaceae</taxon>
        <taxon>Ferrimonas</taxon>
    </lineage>
</organism>
<dbReference type="eggNOG" id="COG3012">
    <property type="taxonomic scope" value="Bacteria"/>
</dbReference>
<dbReference type="Pfam" id="PF17775">
    <property type="entry name" value="YchJ_M-like"/>
    <property type="match status" value="1"/>
</dbReference>
<dbReference type="SUPFAM" id="SSF54427">
    <property type="entry name" value="NTF2-like"/>
    <property type="match status" value="1"/>
</dbReference>
<keyword evidence="3" id="KW-1185">Reference proteome</keyword>
<dbReference type="InterPro" id="IPR032710">
    <property type="entry name" value="NTF2-like_dom_sf"/>
</dbReference>
<dbReference type="Pfam" id="PF02810">
    <property type="entry name" value="SEC-C"/>
    <property type="match status" value="2"/>
</dbReference>
<dbReference type="HOGENOM" id="CLU_099590_0_0_6"/>
<dbReference type="NCBIfam" id="NF002486">
    <property type="entry name" value="PRK01752.1"/>
    <property type="match status" value="1"/>
</dbReference>
<dbReference type="PANTHER" id="PTHR33747:SF1">
    <property type="entry name" value="ADENYLATE CYCLASE-ASSOCIATED CAP C-TERMINAL DOMAIN-CONTAINING PROTEIN"/>
    <property type="match status" value="1"/>
</dbReference>
<dbReference type="SUPFAM" id="SSF103642">
    <property type="entry name" value="Sec-C motif"/>
    <property type="match status" value="1"/>
</dbReference>
<dbReference type="InterPro" id="IPR048469">
    <property type="entry name" value="YchJ-like_M"/>
</dbReference>
<dbReference type="InterPro" id="IPR004027">
    <property type="entry name" value="SEC_C_motif"/>
</dbReference>
<dbReference type="STRING" id="550540.Fbal_2223"/>
<dbReference type="NCBIfam" id="NF002449">
    <property type="entry name" value="PRK01617.1"/>
    <property type="match status" value="1"/>
</dbReference>
<evidence type="ECO:0000259" key="1">
    <source>
        <dbReference type="Pfam" id="PF17775"/>
    </source>
</evidence>
<dbReference type="EMBL" id="CP002209">
    <property type="protein sequence ID" value="ADN76426.1"/>
    <property type="molecule type" value="Genomic_DNA"/>
</dbReference>
<protein>
    <submittedName>
        <fullName evidence="2">SEC-C motif domain protein</fullName>
    </submittedName>
</protein>
<evidence type="ECO:0000313" key="2">
    <source>
        <dbReference type="EMBL" id="ADN76426.1"/>
    </source>
</evidence>
<name>E1SWE4_FERBD</name>
<proteinExistence type="predicted"/>
<evidence type="ECO:0000313" key="3">
    <source>
        <dbReference type="Proteomes" id="UP000006683"/>
    </source>
</evidence>
<dbReference type="GeneID" id="67182425"/>
<dbReference type="OrthoDB" id="21421at2"/>